<name>A0A075HY35_9EURY</name>
<dbReference type="AlphaFoldDB" id="A0A075HY35"/>
<dbReference type="EMBL" id="KF901187">
    <property type="protein sequence ID" value="AIF21306.1"/>
    <property type="molecule type" value="Genomic_DNA"/>
</dbReference>
<accession>A0A075HY35</accession>
<reference evidence="1" key="1">
    <citation type="journal article" date="2014" name="Genome Biol. Evol.">
        <title>Pangenome evidence for extensive interdomain horizontal transfer affecting lineage core and shell genes in uncultured planktonic thaumarchaeota and euryarchaeota.</title>
        <authorList>
            <person name="Deschamps P."/>
            <person name="Zivanovic Y."/>
            <person name="Moreira D."/>
            <person name="Rodriguez-Valera F."/>
            <person name="Lopez-Garcia P."/>
        </authorList>
    </citation>
    <scope>NUCLEOTIDE SEQUENCE</scope>
</reference>
<evidence type="ECO:0000313" key="1">
    <source>
        <dbReference type="EMBL" id="AIF21306.1"/>
    </source>
</evidence>
<sequence>MVTITPVINEKHGSIERQAMAGQMTDLALETVQLSESGLPGDSASMPLRPHTGELGWDYAKGGTWYSVAYTEDGSLRFDDLLDVDDDVRIRYPAGEISAVCFSDLRASGSAIWNYRLPATDGIVQVTPQNTLQLPLDVTKVIFSSSSSTATVELADGDTSSFVVSSDSWIRSDGPLRVMFQRGVGGATLVEPDLASPDDGTGRYWTVPLPAGIVSAHFVSDSLSAVDWSIGATTGSGQTTGIPAQWSNTWTATAGDVLTIETGQQGRLLLVWGNSNFGATMWPDVAGAYAGTNFVLPDADGSVLIENMQTSPISIQIAGLYQSVTGDGVLRIDWQGGASTISSSGAIQVHWLADTAGSGAERAGSLELIAASDTGQSSGTAHSFQTPESSGDVEFILQPATPDTSLTLFTSISGNVSPQVTFNDTTFSQVIPLTSSASGLARTAVNETDSIVDGPYRLIASAGDDGWLEVRQDGEERCIAVGNRASGWMQLLLPWENLELAGISDVREAWLSGSHPLGIGVSLFGPAGNDPHSSLASAWGAHLPRLNYRFESSVSNMEIGFRGGFVGTNHPEFHADVLVQPPSREGPGPRLAVTIPLTLPTTTSSFGAGDVQMTIELDQRSQLASVQAHEIRRGWDGPYGAAIAADVSAELAYSVDWLTFPGDIDRLDDYVGWVQLTHSNSEAIYHAAGEPILFNLQLAQLSMHTESIS</sequence>
<proteinExistence type="predicted"/>
<protein>
    <submittedName>
        <fullName evidence="1">Uncharacterized protein</fullName>
    </submittedName>
</protein>
<organism evidence="1">
    <name type="scientific">uncultured marine group II/III euryarchaeote KM3_99_A09</name>
    <dbReference type="NCBI Taxonomy" id="1456549"/>
    <lineage>
        <taxon>Archaea</taxon>
        <taxon>Methanobacteriati</taxon>
        <taxon>Methanobacteriota</taxon>
        <taxon>environmental samples</taxon>
    </lineage>
</organism>